<feature type="compositionally biased region" description="Polar residues" evidence="7">
    <location>
        <begin position="306"/>
        <end position="334"/>
    </location>
</feature>
<feature type="compositionally biased region" description="Pro residues" evidence="7">
    <location>
        <begin position="974"/>
        <end position="989"/>
    </location>
</feature>
<dbReference type="Gene3D" id="3.30.200.20">
    <property type="entry name" value="Phosphorylase Kinase, domain 1"/>
    <property type="match status" value="1"/>
</dbReference>
<evidence type="ECO:0000313" key="10">
    <source>
        <dbReference type="EMBL" id="KAK9907566.1"/>
    </source>
</evidence>
<feature type="region of interest" description="Disordered" evidence="7">
    <location>
        <begin position="436"/>
        <end position="570"/>
    </location>
</feature>
<feature type="compositionally biased region" description="Polar residues" evidence="7">
    <location>
        <begin position="588"/>
        <end position="604"/>
    </location>
</feature>
<feature type="signal peptide" evidence="8">
    <location>
        <begin position="1"/>
        <end position="16"/>
    </location>
</feature>
<feature type="compositionally biased region" description="Polar residues" evidence="7">
    <location>
        <begin position="534"/>
        <end position="543"/>
    </location>
</feature>
<dbReference type="PROSITE" id="PS00107">
    <property type="entry name" value="PROTEIN_KINASE_ATP"/>
    <property type="match status" value="1"/>
</dbReference>
<dbReference type="InterPro" id="IPR008271">
    <property type="entry name" value="Ser/Thr_kinase_AS"/>
</dbReference>
<evidence type="ECO:0000256" key="3">
    <source>
        <dbReference type="ARBA" id="ARBA00022741"/>
    </source>
</evidence>
<evidence type="ECO:0000256" key="7">
    <source>
        <dbReference type="SAM" id="MobiDB-lite"/>
    </source>
</evidence>
<dbReference type="SMART" id="SM00220">
    <property type="entry name" value="S_TKc"/>
    <property type="match status" value="1"/>
</dbReference>
<name>A0ABR2YL14_9CHLO</name>
<keyword evidence="4" id="KW-0418">Kinase</keyword>
<comment type="caution">
    <text evidence="10">The sequence shown here is derived from an EMBL/GenBank/DDBJ whole genome shotgun (WGS) entry which is preliminary data.</text>
</comment>
<feature type="region of interest" description="Disordered" evidence="7">
    <location>
        <begin position="883"/>
        <end position="989"/>
    </location>
</feature>
<keyword evidence="8" id="KW-0732">Signal</keyword>
<keyword evidence="11" id="KW-1185">Reference proteome</keyword>
<dbReference type="InterPro" id="IPR017441">
    <property type="entry name" value="Protein_kinase_ATP_BS"/>
</dbReference>
<feature type="region of interest" description="Disordered" evidence="7">
    <location>
        <begin position="306"/>
        <end position="336"/>
    </location>
</feature>
<dbReference type="InterPro" id="IPR001245">
    <property type="entry name" value="Ser-Thr/Tyr_kinase_cat_dom"/>
</dbReference>
<dbReference type="InterPro" id="IPR000719">
    <property type="entry name" value="Prot_kinase_dom"/>
</dbReference>
<dbReference type="PROSITE" id="PS50011">
    <property type="entry name" value="PROTEIN_KINASE_DOM"/>
    <property type="match status" value="1"/>
</dbReference>
<sequence length="989" mass="103960">MLAVSGWILVAIPAQAQRSVPVSNTVQFAAALANVGVSEIILDPSGTGGGGGTLILEGTDWLDTTYTIQTGRDLTIRSVNGNPTMLDLGNIPAILNIDTNASLELRDLLMKNVATQKDLQSYKRPPNDNLTTVYGLLTWPSFYGQAGANLRIYNTTQYFWSYTLFRRGDCNYLLTTPAPQQQQVAVNRGQQTYKTLESGYTQLAETGLYRAVYPVFDYDNQSYLGGLTVSSENSLGYCVPTNSSSNEVIAGLARASAVRDSGAASNHVTAIAAGTAVGAAVLLLLCLATGITVFVRKRQRDRQAGSTELASFQSLPMTGMSPAQSDVQFRTGASNDPLETHLLHHGRLRRLGPLDEEQVEVGPLLGRGSFGRVYKGRWRSTLVAIKVVEHASVSSDTMSAAEQKIEREALLATSLAHPNIIATFKICRMSAGSALGTNKSGMSTFGPPRTSLGARDQQQPQSGGEASAARRASGQDAGPSGAESALGLYGGRASRDAGSGGSGRGSSSSGGGRRPAGGRGDFPIASLPAGDTLSAGNSDNTQGAKLPSAAGPGIRGPQGSIGTAGTAGSAESFDPATAVIVEMPVSSPPDTATGKGSDSAQNNGGKRPYLGESQEDDLELMPGEKENEDDEYAIEERRSRLLETWCLMEYAEKGSLADALRVGRLNKPNGLPDLANVLSCLTDIASGMEYLHAAGILHGDLKPANVLLKSTSADRRGYLCKLCDFGMSRLMDASQATHVSTQTYGTMPYMPPELLAHSQLTPQADVYSFGMVMWEIYTSQMPFANFTVGQVFFAVVHDHLRPPLDFFQDAMRKSEVERPILETYVNLLERCWAEVAADRPKFPEIVTELAGMRMQLTQLRLASGPGSSAPGSGSRAAAAIRSPFAQPGSPPATPLAGASPTTSARPPQPPPPPPSSVAASSAAASPQTSQEPVRLAAPRSVQPPQPGVGAGLSMLRSPSFEAQQAAAQQAGQPPAVPGGQAPPPAAPQK</sequence>
<dbReference type="PANTHER" id="PTHR44329">
    <property type="entry name" value="SERINE/THREONINE-PROTEIN KINASE TNNI3K-RELATED"/>
    <property type="match status" value="1"/>
</dbReference>
<evidence type="ECO:0000313" key="11">
    <source>
        <dbReference type="Proteomes" id="UP001491310"/>
    </source>
</evidence>
<feature type="compositionally biased region" description="Gly residues" evidence="7">
    <location>
        <begin position="498"/>
        <end position="520"/>
    </location>
</feature>
<evidence type="ECO:0000259" key="9">
    <source>
        <dbReference type="PROSITE" id="PS50011"/>
    </source>
</evidence>
<feature type="compositionally biased region" description="Low complexity" evidence="7">
    <location>
        <begin position="462"/>
        <end position="474"/>
    </location>
</feature>
<organism evidence="10 11">
    <name type="scientific">Coccomyxa subellipsoidea</name>
    <dbReference type="NCBI Taxonomy" id="248742"/>
    <lineage>
        <taxon>Eukaryota</taxon>
        <taxon>Viridiplantae</taxon>
        <taxon>Chlorophyta</taxon>
        <taxon>core chlorophytes</taxon>
        <taxon>Trebouxiophyceae</taxon>
        <taxon>Trebouxiophyceae incertae sedis</taxon>
        <taxon>Coccomyxaceae</taxon>
        <taxon>Coccomyxa</taxon>
    </lineage>
</organism>
<protein>
    <recommendedName>
        <fullName evidence="9">Protein kinase domain-containing protein</fullName>
    </recommendedName>
</protein>
<dbReference type="PROSITE" id="PS00108">
    <property type="entry name" value="PROTEIN_KINASE_ST"/>
    <property type="match status" value="1"/>
</dbReference>
<dbReference type="InterPro" id="IPR051681">
    <property type="entry name" value="Ser/Thr_Kinases-Pseudokinases"/>
</dbReference>
<keyword evidence="2" id="KW-0808">Transferase</keyword>
<gene>
    <name evidence="10" type="ORF">WJX75_006119</name>
</gene>
<feature type="compositionally biased region" description="Low complexity" evidence="7">
    <location>
        <begin position="962"/>
        <end position="973"/>
    </location>
</feature>
<dbReference type="Gene3D" id="1.10.510.10">
    <property type="entry name" value="Transferase(Phosphotransferase) domain 1"/>
    <property type="match status" value="1"/>
</dbReference>
<dbReference type="EMBL" id="JALJOT010000009">
    <property type="protein sequence ID" value="KAK9907566.1"/>
    <property type="molecule type" value="Genomic_DNA"/>
</dbReference>
<feature type="compositionally biased region" description="Pro residues" evidence="7">
    <location>
        <begin position="906"/>
        <end position="915"/>
    </location>
</feature>
<keyword evidence="5 6" id="KW-0067">ATP-binding</keyword>
<feature type="compositionally biased region" description="Low complexity" evidence="7">
    <location>
        <begin position="560"/>
        <end position="570"/>
    </location>
</feature>
<evidence type="ECO:0000256" key="4">
    <source>
        <dbReference type="ARBA" id="ARBA00022777"/>
    </source>
</evidence>
<dbReference type="Pfam" id="PF07714">
    <property type="entry name" value="PK_Tyr_Ser-Thr"/>
    <property type="match status" value="2"/>
</dbReference>
<evidence type="ECO:0000256" key="5">
    <source>
        <dbReference type="ARBA" id="ARBA00022840"/>
    </source>
</evidence>
<evidence type="ECO:0000256" key="1">
    <source>
        <dbReference type="ARBA" id="ARBA00022527"/>
    </source>
</evidence>
<dbReference type="SUPFAM" id="SSF56112">
    <property type="entry name" value="Protein kinase-like (PK-like)"/>
    <property type="match status" value="1"/>
</dbReference>
<evidence type="ECO:0000256" key="2">
    <source>
        <dbReference type="ARBA" id="ARBA00022679"/>
    </source>
</evidence>
<keyword evidence="3 6" id="KW-0547">Nucleotide-binding</keyword>
<feature type="chain" id="PRO_5046460092" description="Protein kinase domain-containing protein" evidence="8">
    <location>
        <begin position="17"/>
        <end position="989"/>
    </location>
</feature>
<dbReference type="Proteomes" id="UP001491310">
    <property type="component" value="Unassembled WGS sequence"/>
</dbReference>
<evidence type="ECO:0000256" key="8">
    <source>
        <dbReference type="SAM" id="SignalP"/>
    </source>
</evidence>
<feature type="region of interest" description="Disordered" evidence="7">
    <location>
        <begin position="585"/>
        <end position="629"/>
    </location>
</feature>
<evidence type="ECO:0000256" key="6">
    <source>
        <dbReference type="PROSITE-ProRule" id="PRU10141"/>
    </source>
</evidence>
<dbReference type="InterPro" id="IPR011009">
    <property type="entry name" value="Kinase-like_dom_sf"/>
</dbReference>
<feature type="compositionally biased region" description="Low complexity" evidence="7">
    <location>
        <begin position="916"/>
        <end position="930"/>
    </location>
</feature>
<proteinExistence type="predicted"/>
<feature type="binding site" evidence="6">
    <location>
        <position position="386"/>
    </location>
    <ligand>
        <name>ATP</name>
        <dbReference type="ChEBI" id="CHEBI:30616"/>
    </ligand>
</feature>
<reference evidence="10 11" key="1">
    <citation type="journal article" date="2024" name="Nat. Commun.">
        <title>Phylogenomics reveals the evolutionary origins of lichenization in chlorophyte algae.</title>
        <authorList>
            <person name="Puginier C."/>
            <person name="Libourel C."/>
            <person name="Otte J."/>
            <person name="Skaloud P."/>
            <person name="Haon M."/>
            <person name="Grisel S."/>
            <person name="Petersen M."/>
            <person name="Berrin J.G."/>
            <person name="Delaux P.M."/>
            <person name="Dal Grande F."/>
            <person name="Keller J."/>
        </authorList>
    </citation>
    <scope>NUCLEOTIDE SEQUENCE [LARGE SCALE GENOMIC DNA]</scope>
    <source>
        <strain evidence="10 11">SAG 216-7</strain>
    </source>
</reference>
<accession>A0ABR2YL14</accession>
<feature type="domain" description="Protein kinase" evidence="9">
    <location>
        <begin position="359"/>
        <end position="852"/>
    </location>
</feature>
<keyword evidence="1" id="KW-0723">Serine/threonine-protein kinase</keyword>